<evidence type="ECO:0000256" key="4">
    <source>
        <dbReference type="ARBA" id="ARBA00023014"/>
    </source>
</evidence>
<sequence length="317" mass="37260">MTEKDDYLKIAENYEMPEAFQHLIPHMFSEKEIKLIALMGKKEFTVAQLQKLIDKNISGDSGLFLQNCYRRAITKKIEREDNLFFKLDRFYTRLSYFAQYEPDHWQRISEEDRQKLDQWCFATYVEDIRETIERKIQGEKISLHNSNLMTLEEAQETIENMDREIYLQPCNCRAIALKCDKPKNTCIQFGHEINTPADRGWGERLTKEMAKQILKEANKNGLIHSGEDEALCNCDGCCCYPFRAAQVLGSKDKWPKAAYSIYWNEEKCIHCRKCVSICNFGAFYLGEDNKVHFDREKCWSCTLCAEHCPKDAIIYLR</sequence>
<name>A0A1M6KZ13_9FIRM</name>
<keyword evidence="7" id="KW-1185">Reference proteome</keyword>
<dbReference type="InterPro" id="IPR050572">
    <property type="entry name" value="Fe-S_Ferredoxin"/>
</dbReference>
<evidence type="ECO:0000313" key="6">
    <source>
        <dbReference type="EMBL" id="SHJ64139.1"/>
    </source>
</evidence>
<dbReference type="STRING" id="1121919.SAMN02745975_02534"/>
<keyword evidence="4" id="KW-0411">Iron-sulfur</keyword>
<protein>
    <submittedName>
        <fullName evidence="6">4Fe-4S dicluster domain-containing protein</fullName>
    </submittedName>
</protein>
<evidence type="ECO:0000259" key="5">
    <source>
        <dbReference type="PROSITE" id="PS51379"/>
    </source>
</evidence>
<dbReference type="PANTHER" id="PTHR43687">
    <property type="entry name" value="ADENYLYLSULFATE REDUCTASE, BETA SUBUNIT"/>
    <property type="match status" value="1"/>
</dbReference>
<accession>A0A1M6KZ13</accession>
<evidence type="ECO:0000256" key="3">
    <source>
        <dbReference type="ARBA" id="ARBA00023004"/>
    </source>
</evidence>
<evidence type="ECO:0000313" key="7">
    <source>
        <dbReference type="Proteomes" id="UP000184536"/>
    </source>
</evidence>
<feature type="domain" description="4Fe-4S ferredoxin-type" evidence="5">
    <location>
        <begin position="259"/>
        <end position="288"/>
    </location>
</feature>
<dbReference type="OrthoDB" id="5422255at2"/>
<dbReference type="GO" id="GO:0051539">
    <property type="term" value="F:4 iron, 4 sulfur cluster binding"/>
    <property type="evidence" value="ECO:0007669"/>
    <property type="project" value="UniProtKB-KW"/>
</dbReference>
<dbReference type="InterPro" id="IPR017896">
    <property type="entry name" value="4Fe4S_Fe-S-bd"/>
</dbReference>
<evidence type="ECO:0000256" key="1">
    <source>
        <dbReference type="ARBA" id="ARBA00022485"/>
    </source>
</evidence>
<organism evidence="6 7">
    <name type="scientific">Geosporobacter subterraneus DSM 17957</name>
    <dbReference type="NCBI Taxonomy" id="1121919"/>
    <lineage>
        <taxon>Bacteria</taxon>
        <taxon>Bacillati</taxon>
        <taxon>Bacillota</taxon>
        <taxon>Clostridia</taxon>
        <taxon>Peptostreptococcales</taxon>
        <taxon>Thermotaleaceae</taxon>
        <taxon>Geosporobacter</taxon>
    </lineage>
</organism>
<dbReference type="EMBL" id="FQZV01000033">
    <property type="protein sequence ID" value="SHJ64139.1"/>
    <property type="molecule type" value="Genomic_DNA"/>
</dbReference>
<dbReference type="Gene3D" id="3.30.70.20">
    <property type="match status" value="1"/>
</dbReference>
<dbReference type="PROSITE" id="PS51379">
    <property type="entry name" value="4FE4S_FER_2"/>
    <property type="match status" value="2"/>
</dbReference>
<dbReference type="RefSeq" id="WP_110941635.1">
    <property type="nucleotide sequence ID" value="NZ_FQZV01000033.1"/>
</dbReference>
<dbReference type="InterPro" id="IPR017900">
    <property type="entry name" value="4Fe4S_Fe_S_CS"/>
</dbReference>
<dbReference type="PROSITE" id="PS00198">
    <property type="entry name" value="4FE4S_FER_1"/>
    <property type="match status" value="1"/>
</dbReference>
<keyword evidence="1" id="KW-0004">4Fe-4S</keyword>
<keyword evidence="3" id="KW-0408">Iron</keyword>
<dbReference type="PANTHER" id="PTHR43687:SF1">
    <property type="entry name" value="FERREDOXIN III"/>
    <property type="match status" value="1"/>
</dbReference>
<dbReference type="Pfam" id="PF12838">
    <property type="entry name" value="Fer4_7"/>
    <property type="match status" value="1"/>
</dbReference>
<dbReference type="SUPFAM" id="SSF54862">
    <property type="entry name" value="4Fe-4S ferredoxins"/>
    <property type="match status" value="1"/>
</dbReference>
<proteinExistence type="predicted"/>
<gene>
    <name evidence="6" type="ORF">SAMN02745975_02534</name>
</gene>
<dbReference type="Proteomes" id="UP000184536">
    <property type="component" value="Unassembled WGS sequence"/>
</dbReference>
<evidence type="ECO:0000256" key="2">
    <source>
        <dbReference type="ARBA" id="ARBA00022723"/>
    </source>
</evidence>
<dbReference type="GO" id="GO:0046872">
    <property type="term" value="F:metal ion binding"/>
    <property type="evidence" value="ECO:0007669"/>
    <property type="project" value="UniProtKB-KW"/>
</dbReference>
<feature type="domain" description="4Fe-4S ferredoxin-type" evidence="5">
    <location>
        <begin position="289"/>
        <end position="317"/>
    </location>
</feature>
<keyword evidence="2" id="KW-0479">Metal-binding</keyword>
<dbReference type="AlphaFoldDB" id="A0A1M6KZ13"/>
<reference evidence="7" key="1">
    <citation type="submission" date="2016-11" db="EMBL/GenBank/DDBJ databases">
        <authorList>
            <person name="Varghese N."/>
            <person name="Submissions S."/>
        </authorList>
    </citation>
    <scope>NUCLEOTIDE SEQUENCE [LARGE SCALE GENOMIC DNA]</scope>
    <source>
        <strain evidence="7">DSM 17957</strain>
    </source>
</reference>